<geneLocation type="plasmid" evidence="10">
    <name>pg25-68</name>
</geneLocation>
<evidence type="ECO:0000256" key="5">
    <source>
        <dbReference type="ARBA" id="ARBA00022989"/>
    </source>
</evidence>
<dbReference type="RefSeq" id="WP_064464658.1">
    <property type="nucleotide sequence ID" value="NZ_CP017081.1"/>
</dbReference>
<keyword evidence="4 7" id="KW-0812">Transmembrane</keyword>
<reference evidence="9 10" key="1">
    <citation type="submission" date="2016-08" db="EMBL/GenBank/DDBJ databases">
        <title>Complete genome sequence of Bacillus muralis G25-68, a strain with toxicity to nematodes.</title>
        <authorList>
            <person name="Zheng Z."/>
        </authorList>
    </citation>
    <scope>NUCLEOTIDE SEQUENCE [LARGE SCALE GENOMIC DNA]</scope>
    <source>
        <strain evidence="9 10">G25-68</strain>
        <plasmid evidence="10">pg25-68</plasmid>
    </source>
</reference>
<dbReference type="EMBL" id="CP017081">
    <property type="protein sequence ID" value="AOH57397.1"/>
    <property type="molecule type" value="Genomic_DNA"/>
</dbReference>
<feature type="transmembrane region" description="Helical" evidence="7">
    <location>
        <begin position="271"/>
        <end position="289"/>
    </location>
</feature>
<gene>
    <name evidence="9" type="ORF">ABE28_023910</name>
</gene>
<dbReference type="InterPro" id="IPR050189">
    <property type="entry name" value="MFS_Efflux_Transporters"/>
</dbReference>
<keyword evidence="5 7" id="KW-1133">Transmembrane helix</keyword>
<evidence type="ECO:0000313" key="10">
    <source>
        <dbReference type="Proteomes" id="UP000077926"/>
    </source>
</evidence>
<evidence type="ECO:0000256" key="7">
    <source>
        <dbReference type="SAM" id="Phobius"/>
    </source>
</evidence>
<feature type="transmembrane region" description="Helical" evidence="7">
    <location>
        <begin position="7"/>
        <end position="34"/>
    </location>
</feature>
<dbReference type="KEGG" id="bmur:ABE28_023910"/>
<dbReference type="CDD" id="cd17324">
    <property type="entry name" value="MFS_NepI_like"/>
    <property type="match status" value="1"/>
</dbReference>
<evidence type="ECO:0000313" key="9">
    <source>
        <dbReference type="EMBL" id="AOH57397.1"/>
    </source>
</evidence>
<feature type="transmembrane region" description="Helical" evidence="7">
    <location>
        <begin position="295"/>
        <end position="318"/>
    </location>
</feature>
<evidence type="ECO:0000256" key="6">
    <source>
        <dbReference type="ARBA" id="ARBA00023136"/>
    </source>
</evidence>
<keyword evidence="9" id="KW-0614">Plasmid</keyword>
<keyword evidence="3" id="KW-1003">Cell membrane</keyword>
<feature type="transmembrane region" description="Helical" evidence="7">
    <location>
        <begin position="103"/>
        <end position="124"/>
    </location>
</feature>
<feature type="transmembrane region" description="Helical" evidence="7">
    <location>
        <begin position="74"/>
        <end position="91"/>
    </location>
</feature>
<keyword evidence="6 7" id="KW-0472">Membrane</keyword>
<keyword evidence="10" id="KW-1185">Reference proteome</keyword>
<comment type="subcellular location">
    <subcellularLocation>
        <location evidence="1">Cell membrane</location>
        <topology evidence="1">Multi-pass membrane protein</topology>
    </subcellularLocation>
</comment>
<feature type="transmembrane region" description="Helical" evidence="7">
    <location>
        <begin position="203"/>
        <end position="226"/>
    </location>
</feature>
<organism evidence="9 10">
    <name type="scientific">Peribacillus muralis</name>
    <dbReference type="NCBI Taxonomy" id="264697"/>
    <lineage>
        <taxon>Bacteria</taxon>
        <taxon>Bacillati</taxon>
        <taxon>Bacillota</taxon>
        <taxon>Bacilli</taxon>
        <taxon>Bacillales</taxon>
        <taxon>Bacillaceae</taxon>
        <taxon>Peribacillus</taxon>
    </lineage>
</organism>
<dbReference type="InterPro" id="IPR020846">
    <property type="entry name" value="MFS_dom"/>
</dbReference>
<evidence type="ECO:0000256" key="2">
    <source>
        <dbReference type="ARBA" id="ARBA00022448"/>
    </source>
</evidence>
<dbReference type="Pfam" id="PF07690">
    <property type="entry name" value="MFS_1"/>
    <property type="match status" value="1"/>
</dbReference>
<keyword evidence="2" id="KW-0813">Transport</keyword>
<dbReference type="InterPro" id="IPR011701">
    <property type="entry name" value="MFS"/>
</dbReference>
<dbReference type="Proteomes" id="UP000077926">
    <property type="component" value="Plasmid pG25-68"/>
</dbReference>
<feature type="transmembrane region" description="Helical" evidence="7">
    <location>
        <begin position="46"/>
        <end position="67"/>
    </location>
</feature>
<feature type="transmembrane region" description="Helical" evidence="7">
    <location>
        <begin position="238"/>
        <end position="259"/>
    </location>
</feature>
<dbReference type="InterPro" id="IPR036259">
    <property type="entry name" value="MFS_trans_sf"/>
</dbReference>
<feature type="domain" description="Major facilitator superfamily (MFS) profile" evidence="8">
    <location>
        <begin position="8"/>
        <end position="382"/>
    </location>
</feature>
<dbReference type="PROSITE" id="PS50850">
    <property type="entry name" value="MFS"/>
    <property type="match status" value="1"/>
</dbReference>
<accession>A0A1B3XVZ4</accession>
<proteinExistence type="predicted"/>
<evidence type="ECO:0000256" key="4">
    <source>
        <dbReference type="ARBA" id="ARBA00022692"/>
    </source>
</evidence>
<dbReference type="PANTHER" id="PTHR43124">
    <property type="entry name" value="PURINE EFFLUX PUMP PBUE"/>
    <property type="match status" value="1"/>
</dbReference>
<feature type="transmembrane region" description="Helical" evidence="7">
    <location>
        <begin position="330"/>
        <end position="352"/>
    </location>
</feature>
<dbReference type="OrthoDB" id="199773at2"/>
<feature type="transmembrane region" description="Helical" evidence="7">
    <location>
        <begin position="136"/>
        <end position="156"/>
    </location>
</feature>
<dbReference type="SUPFAM" id="SSF103473">
    <property type="entry name" value="MFS general substrate transporter"/>
    <property type="match status" value="1"/>
</dbReference>
<dbReference type="Gene3D" id="1.20.1250.20">
    <property type="entry name" value="MFS general substrate transporter like domains"/>
    <property type="match status" value="2"/>
</dbReference>
<dbReference type="GO" id="GO:0022857">
    <property type="term" value="F:transmembrane transporter activity"/>
    <property type="evidence" value="ECO:0007669"/>
    <property type="project" value="InterPro"/>
</dbReference>
<dbReference type="GO" id="GO:0005886">
    <property type="term" value="C:plasma membrane"/>
    <property type="evidence" value="ECO:0007669"/>
    <property type="project" value="UniProtKB-SubCell"/>
</dbReference>
<sequence>MKNSKSLLIFILAIGVFGIINTEMGVIGILPALADYFNVSVSKAGLMVSLFALAIAISGPTLPLIFSGINRKKVMLLVLAIFIVGNVISIFTNNFTVALLARVIPAFFHPVYVSIALSVAAASVSEREAPKAISKVFIGVSAGMVLGVPVVSFMANTVSLEIAMSFFAVVNIFTFIATLLFVPSMPVQERLSYGSQLKILTHGITWLSILAVLFLNAAIFGVYSYLAEYLDVVTDMSLNIISAMLLVYGLANIIGNIIAGKLLTEYPIRSVTIFPIVLSAVYMIFFFVGELTVPTAIIILVWGILGGIGANINQYWIMSSAPKAPDFANGLFLTSVNLGTTIGAAVAGIIIAQIGTEYILFVGVLSLVLGFICILLRNYRYKPKTNQLIESDHCR</sequence>
<dbReference type="PANTHER" id="PTHR43124:SF3">
    <property type="entry name" value="CHLORAMPHENICOL EFFLUX PUMP RV0191"/>
    <property type="match status" value="1"/>
</dbReference>
<name>A0A1B3XVZ4_9BACI</name>
<evidence type="ECO:0000256" key="1">
    <source>
        <dbReference type="ARBA" id="ARBA00004651"/>
    </source>
</evidence>
<dbReference type="AlphaFoldDB" id="A0A1B3XVZ4"/>
<feature type="transmembrane region" description="Helical" evidence="7">
    <location>
        <begin position="358"/>
        <end position="376"/>
    </location>
</feature>
<evidence type="ECO:0000259" key="8">
    <source>
        <dbReference type="PROSITE" id="PS50850"/>
    </source>
</evidence>
<protein>
    <submittedName>
        <fullName evidence="9">Arabinose ABC transporter permease</fullName>
    </submittedName>
</protein>
<feature type="transmembrane region" description="Helical" evidence="7">
    <location>
        <begin position="162"/>
        <end position="182"/>
    </location>
</feature>
<evidence type="ECO:0000256" key="3">
    <source>
        <dbReference type="ARBA" id="ARBA00022475"/>
    </source>
</evidence>